<evidence type="ECO:0000256" key="2">
    <source>
        <dbReference type="ARBA" id="ARBA00010937"/>
    </source>
</evidence>
<proteinExistence type="inferred from homology"/>
<dbReference type="InterPro" id="IPR037813">
    <property type="entry name" value="TAF2"/>
</dbReference>
<dbReference type="InterPro" id="IPR016024">
    <property type="entry name" value="ARM-type_fold"/>
</dbReference>
<feature type="compositionally biased region" description="Gly residues" evidence="7">
    <location>
        <begin position="1121"/>
        <end position="1131"/>
    </location>
</feature>
<feature type="region of interest" description="Disordered" evidence="7">
    <location>
        <begin position="1209"/>
        <end position="1229"/>
    </location>
</feature>
<feature type="compositionally biased region" description="Acidic residues" evidence="7">
    <location>
        <begin position="666"/>
        <end position="677"/>
    </location>
</feature>
<dbReference type="InterPro" id="IPR042097">
    <property type="entry name" value="Aminopeptidase_N-like_N_sf"/>
</dbReference>
<evidence type="ECO:0000256" key="3">
    <source>
        <dbReference type="ARBA" id="ARBA00017363"/>
    </source>
</evidence>
<dbReference type="SUPFAM" id="SSF55486">
    <property type="entry name" value="Metalloproteases ('zincins'), catalytic domain"/>
    <property type="match status" value="1"/>
</dbReference>
<feature type="region of interest" description="Disordered" evidence="7">
    <location>
        <begin position="1141"/>
        <end position="1191"/>
    </location>
</feature>
<dbReference type="SUPFAM" id="SSF63737">
    <property type="entry name" value="Leukotriene A4 hydrolase N-terminal domain"/>
    <property type="match status" value="1"/>
</dbReference>
<evidence type="ECO:0000259" key="8">
    <source>
        <dbReference type="Pfam" id="PF17900"/>
    </source>
</evidence>
<dbReference type="InterPro" id="IPR027268">
    <property type="entry name" value="Peptidase_M4/M1_CTD_sf"/>
</dbReference>
<evidence type="ECO:0000259" key="9">
    <source>
        <dbReference type="Pfam" id="PF25316"/>
    </source>
</evidence>
<feature type="compositionally biased region" description="Low complexity" evidence="7">
    <location>
        <begin position="1492"/>
        <end position="1512"/>
    </location>
</feature>
<dbReference type="GO" id="GO:0005669">
    <property type="term" value="C:transcription factor TFIID complex"/>
    <property type="evidence" value="ECO:0007669"/>
    <property type="project" value="InterPro"/>
</dbReference>
<dbReference type="Proteomes" id="UP001438707">
    <property type="component" value="Unassembled WGS sequence"/>
</dbReference>
<name>A0AAW1Q5Z9_9CHLO</name>
<dbReference type="PANTHER" id="PTHR15137">
    <property type="entry name" value="TRANSCRIPTION INITIATION FACTOR TFIID"/>
    <property type="match status" value="1"/>
</dbReference>
<accession>A0AAW1Q5Z9</accession>
<dbReference type="GO" id="GO:0000976">
    <property type="term" value="F:transcription cis-regulatory region binding"/>
    <property type="evidence" value="ECO:0007669"/>
    <property type="project" value="TreeGrafter"/>
</dbReference>
<dbReference type="Pfam" id="PF25577">
    <property type="entry name" value="TPR_TAF2_C"/>
    <property type="match status" value="1"/>
</dbReference>
<keyword evidence="5" id="KW-0804">Transcription</keyword>
<comment type="subcellular location">
    <subcellularLocation>
        <location evidence="1">Nucleus</location>
    </subcellularLocation>
</comment>
<evidence type="ECO:0000256" key="7">
    <source>
        <dbReference type="SAM" id="MobiDB-lite"/>
    </source>
</evidence>
<feature type="region of interest" description="Disordered" evidence="7">
    <location>
        <begin position="1083"/>
        <end position="1109"/>
    </location>
</feature>
<dbReference type="InterPro" id="IPR057345">
    <property type="entry name" value="Ig-like_TAF2"/>
</dbReference>
<feature type="compositionally biased region" description="Low complexity" evidence="7">
    <location>
        <begin position="1379"/>
        <end position="1391"/>
    </location>
</feature>
<comment type="similarity">
    <text evidence="2">Belongs to the TAF2 family.</text>
</comment>
<evidence type="ECO:0000313" key="11">
    <source>
        <dbReference type="EMBL" id="KAK9817479.1"/>
    </source>
</evidence>
<feature type="compositionally biased region" description="Basic and acidic residues" evidence="7">
    <location>
        <begin position="1527"/>
        <end position="1542"/>
    </location>
</feature>
<dbReference type="Gene3D" id="2.60.40.1730">
    <property type="entry name" value="tricorn interacting facor f3 domain"/>
    <property type="match status" value="1"/>
</dbReference>
<dbReference type="Pfam" id="PF25316">
    <property type="entry name" value="TAF2_3rd"/>
    <property type="match status" value="1"/>
</dbReference>
<dbReference type="EMBL" id="JALJOS010000068">
    <property type="protein sequence ID" value="KAK9817479.1"/>
    <property type="molecule type" value="Genomic_DNA"/>
</dbReference>
<feature type="domain" description="Transcription initiation factor TFIID subunit 2 Ig-like" evidence="9">
    <location>
        <begin position="560"/>
        <end position="703"/>
    </location>
</feature>
<feature type="compositionally biased region" description="Polar residues" evidence="7">
    <location>
        <begin position="1169"/>
        <end position="1179"/>
    </location>
</feature>
<evidence type="ECO:0000259" key="10">
    <source>
        <dbReference type="Pfam" id="PF25577"/>
    </source>
</evidence>
<dbReference type="InterPro" id="IPR057991">
    <property type="entry name" value="TPR_TAF2_C"/>
</dbReference>
<feature type="compositionally biased region" description="Basic residues" evidence="7">
    <location>
        <begin position="1543"/>
        <end position="1557"/>
    </location>
</feature>
<dbReference type="PANTHER" id="PTHR15137:SF9">
    <property type="entry name" value="TRANSCRIPTION INITIATION FACTOR TFIID SUBUNIT 2"/>
    <property type="match status" value="1"/>
</dbReference>
<evidence type="ECO:0000256" key="4">
    <source>
        <dbReference type="ARBA" id="ARBA00023015"/>
    </source>
</evidence>
<dbReference type="Pfam" id="PF17900">
    <property type="entry name" value="Peptidase_M1_N"/>
    <property type="match status" value="1"/>
</dbReference>
<keyword evidence="4" id="KW-0805">Transcription regulation</keyword>
<dbReference type="SUPFAM" id="SSF48371">
    <property type="entry name" value="ARM repeat"/>
    <property type="match status" value="1"/>
</dbReference>
<feature type="compositionally biased region" description="Gly residues" evidence="7">
    <location>
        <begin position="1476"/>
        <end position="1488"/>
    </location>
</feature>
<feature type="compositionally biased region" description="Basic residues" evidence="7">
    <location>
        <begin position="651"/>
        <end position="662"/>
    </location>
</feature>
<evidence type="ECO:0000256" key="5">
    <source>
        <dbReference type="ARBA" id="ARBA00023163"/>
    </source>
</evidence>
<feature type="compositionally biased region" description="Low complexity" evidence="7">
    <location>
        <begin position="1281"/>
        <end position="1296"/>
    </location>
</feature>
<sequence length="1583" mass="167582">MQTSGQPQVLHQHLKIVVDTERQLVFGSTDISLRAPRSSSHIGLHSLGLDVASVRLGGKPAAFHLQASPAEEWPSVLDDTSRQGPDVLASELAEESYYQYERILQQEAQASLFVELPRTQEDMDINPALAAALGASREVTLSIKYRTRQPACGLRFSGPYAFTDMQLRRARAWFPCIDTPQAACSFQLQITVAADQTAVASGLLEKQTWSPDGAQKTFFYTQAIPMPACQIALTVGPFAVHAGTPSHQAIQRNASGSGTPAAAAPPFTPRVLPTATPLHVSSTPYRPSTTPSRGAGYGLPNVEATITHFGPPDRPAELAHSAKVFPLIFNLYEVYLGTKFPFGCLQQAIVPVGDALPTAVAGAGCVLLPENALVNSRAIEQAVDSRLLMARMMAEQWFGFYMRPKTAADAWLVQGLAGYLEEKFVLKYMGRNELDYRQWRQRQAIYMADDGQAPPLYIKVPPETHPWGWWQGTEALEPCEMRRWKATAIMNMLEARAPSEDKFKKMLAGWVFEGSTQNKGDKSGDKRAVGTKEFLQLLKKNGIFSSGEGIAFVARWVKGAGCARVSTAFAFNRKKNGGTLEIALRQSGSESARQAATASLAQAKAQGNEGLGMSSIKVSVQDAPESQMDYPVHLGVAATALLEVRVHNKGTTKAGAKRKRKKAEVEGDDEEEQAEDTEVGDLPVWWVRLDRFGEWLADTRVLQTEQMWALQLQRSRDVAAQAAAVAGLAAMRPATFGAANALQACLQNPSTYCRVRMDAAVALGDMADVRTNNLMGLQALLQVLRERLTDSRTSEVRSNNFSDLSQYYIDQALPMAIARVRDSMQTSPPEAVHALVDALTHEDNRGNLYDDSTFLAGLLQALGHLVPHNQKMLDLVLEQLERFLQREQVLPSFQNLVGCMCITSLAQLAAAAKQGHPCIARIRALCQRHESWQGSPWRMQVAAKLALACFQPASHSIDKRIEAALDASPGCQPKGWTACRLQLMDTCLRLVNGQLSQQLKMEQTQLSMSGDGNAPKAAAQGTLIQAISSGLSAPGDGPQVLHGVSVGILRRIHALMLDHSDPRLRHRAFLLLQRIGGRPAHFNPHYSEPVLPQGPAGPGANVKKAQPATSAVSLGMTGMLSQGGGPGGGDEGTSHIRVRLRPSKSTAGPASSSLSGSPSIAAMPAQDTDGLQSQPTPGSQPLLGPANPIIPAQQISKPDLSAVLPAATAGTDGQRPLTPHRPPSVPSVFASADQAISQPSSAAGVMLTPGSNNLGPAPLPQAQDAGASDAHALQPGTSGEPPASAADPTAEAQAPAGPADPSQDPAVLAAEGIMARGRASQIQQGEKKQKRKKEKRDKQTTLITDPLSGSMPAATIPPATTQTEPASDSGVSPLPTPSAPAAAVGPTAAPTLVGQRQQPHAAGDDSKPRPPPTVRLKVKGMGLPPTGPAAVSPAAPTPAGPTSGQGRVLHTPAGPTPLGAAGSANAQGLLAAAVGGAAGPSGSSGAGEEGPHVPAAAAAISGAPSAAGMAAADLSTAEADKKRLKAEKREKRRQNETPEQRAERKKAKKDRKDRKRSKSDMPTPSGASSPTETVNASVQQSGF</sequence>
<feature type="compositionally biased region" description="Low complexity" evidence="7">
    <location>
        <begin position="1143"/>
        <end position="1162"/>
    </location>
</feature>
<feature type="compositionally biased region" description="Low complexity" evidence="7">
    <location>
        <begin position="1352"/>
        <end position="1366"/>
    </location>
</feature>
<feature type="domain" description="Transcription initiation factor TFIID subunit 2 TPR repeats" evidence="10">
    <location>
        <begin position="706"/>
        <end position="909"/>
    </location>
</feature>
<dbReference type="GO" id="GO:0003682">
    <property type="term" value="F:chromatin binding"/>
    <property type="evidence" value="ECO:0007669"/>
    <property type="project" value="TreeGrafter"/>
</dbReference>
<comment type="caution">
    <text evidence="11">The sequence shown here is derived from an EMBL/GenBank/DDBJ whole genome shotgun (WGS) entry which is preliminary data.</text>
</comment>
<dbReference type="GO" id="GO:0016251">
    <property type="term" value="F:RNA polymerase II general transcription initiation factor activity"/>
    <property type="evidence" value="ECO:0007669"/>
    <property type="project" value="TreeGrafter"/>
</dbReference>
<feature type="region of interest" description="Disordered" evidence="7">
    <location>
        <begin position="1474"/>
        <end position="1583"/>
    </location>
</feature>
<organism evidence="11 12">
    <name type="scientific">Apatococcus lobatus</name>
    <dbReference type="NCBI Taxonomy" id="904363"/>
    <lineage>
        <taxon>Eukaryota</taxon>
        <taxon>Viridiplantae</taxon>
        <taxon>Chlorophyta</taxon>
        <taxon>core chlorophytes</taxon>
        <taxon>Trebouxiophyceae</taxon>
        <taxon>Chlorellales</taxon>
        <taxon>Chlorellaceae</taxon>
        <taxon>Apatococcus</taxon>
    </lineage>
</organism>
<keyword evidence="6" id="KW-0539">Nucleus</keyword>
<keyword evidence="12" id="KW-1185">Reference proteome</keyword>
<feature type="compositionally biased region" description="Polar residues" evidence="7">
    <location>
        <begin position="1565"/>
        <end position="1583"/>
    </location>
</feature>
<reference evidence="11 12" key="1">
    <citation type="journal article" date="2024" name="Nat. Commun.">
        <title>Phylogenomics reveals the evolutionary origins of lichenization in chlorophyte algae.</title>
        <authorList>
            <person name="Puginier C."/>
            <person name="Libourel C."/>
            <person name="Otte J."/>
            <person name="Skaloud P."/>
            <person name="Haon M."/>
            <person name="Grisel S."/>
            <person name="Petersen M."/>
            <person name="Berrin J.G."/>
            <person name="Delaux P.M."/>
            <person name="Dal Grande F."/>
            <person name="Keller J."/>
        </authorList>
    </citation>
    <scope>NUCLEOTIDE SEQUENCE [LARGE SCALE GENOMIC DNA]</scope>
    <source>
        <strain evidence="11 12">SAG 2145</strain>
    </source>
</reference>
<dbReference type="Gene3D" id="1.10.390.10">
    <property type="entry name" value="Neutral Protease Domain 2"/>
    <property type="match status" value="1"/>
</dbReference>
<evidence type="ECO:0000313" key="12">
    <source>
        <dbReference type="Proteomes" id="UP001438707"/>
    </source>
</evidence>
<feature type="region of interest" description="Disordered" evidence="7">
    <location>
        <begin position="1116"/>
        <end position="1135"/>
    </location>
</feature>
<evidence type="ECO:0000256" key="1">
    <source>
        <dbReference type="ARBA" id="ARBA00004123"/>
    </source>
</evidence>
<feature type="region of interest" description="Disordered" evidence="7">
    <location>
        <begin position="1242"/>
        <end position="1462"/>
    </location>
</feature>
<dbReference type="InterPro" id="IPR045357">
    <property type="entry name" value="Aminopeptidase_N-like_N"/>
</dbReference>
<protein>
    <recommendedName>
        <fullName evidence="3">Transcription initiation factor TFIID subunit 2</fullName>
    </recommendedName>
</protein>
<evidence type="ECO:0000256" key="6">
    <source>
        <dbReference type="ARBA" id="ARBA00023242"/>
    </source>
</evidence>
<feature type="region of interest" description="Disordered" evidence="7">
    <location>
        <begin position="651"/>
        <end position="677"/>
    </location>
</feature>
<feature type="domain" description="Aminopeptidase N-like N-terminal" evidence="8">
    <location>
        <begin position="14"/>
        <end position="227"/>
    </location>
</feature>
<dbReference type="GO" id="GO:0006367">
    <property type="term" value="P:transcription initiation at RNA polymerase II promoter"/>
    <property type="evidence" value="ECO:0007669"/>
    <property type="project" value="TreeGrafter"/>
</dbReference>
<gene>
    <name evidence="11" type="ORF">WJX74_000791</name>
</gene>